<dbReference type="OrthoDB" id="449382at2759"/>
<reference evidence="1 2" key="1">
    <citation type="submission" date="2015-01" db="EMBL/GenBank/DDBJ databases">
        <title>The Genome Sequence of Exophiala mesophila CBS40295.</title>
        <authorList>
            <consortium name="The Broad Institute Genomics Platform"/>
            <person name="Cuomo C."/>
            <person name="de Hoog S."/>
            <person name="Gorbushina A."/>
            <person name="Stielow B."/>
            <person name="Teixiera M."/>
            <person name="Abouelleil A."/>
            <person name="Chapman S.B."/>
            <person name="Priest M."/>
            <person name="Young S.K."/>
            <person name="Wortman J."/>
            <person name="Nusbaum C."/>
            <person name="Birren B."/>
        </authorList>
    </citation>
    <scope>NUCLEOTIDE SEQUENCE [LARGE SCALE GENOMIC DNA]</scope>
    <source>
        <strain evidence="1 2">CBS 40295</strain>
    </source>
</reference>
<evidence type="ECO:0000313" key="1">
    <source>
        <dbReference type="EMBL" id="KIV88632.1"/>
    </source>
</evidence>
<dbReference type="RefSeq" id="XP_016220206.1">
    <property type="nucleotide sequence ID" value="XM_016373295.1"/>
</dbReference>
<dbReference type="OMA" id="TESHLWH"/>
<dbReference type="PANTHER" id="PTHR31126">
    <property type="entry name" value="TYROSINE-PROTEIN PHOSPHATASE"/>
    <property type="match status" value="1"/>
</dbReference>
<gene>
    <name evidence="1" type="ORF">PV10_08298</name>
</gene>
<dbReference type="PANTHER" id="PTHR31126:SF1">
    <property type="entry name" value="TYROSINE SPECIFIC PROTEIN PHOSPHATASES DOMAIN-CONTAINING PROTEIN"/>
    <property type="match status" value="1"/>
</dbReference>
<dbReference type="AlphaFoldDB" id="A0A0D1Z1I7"/>
<keyword evidence="2" id="KW-1185">Reference proteome</keyword>
<dbReference type="EMBL" id="KN847525">
    <property type="protein sequence ID" value="KIV88632.1"/>
    <property type="molecule type" value="Genomic_DNA"/>
</dbReference>
<dbReference type="Gene3D" id="3.90.190.10">
    <property type="entry name" value="Protein tyrosine phosphatase superfamily"/>
    <property type="match status" value="1"/>
</dbReference>
<dbReference type="STRING" id="212818.A0A0D1Z1I7"/>
<dbReference type="Proteomes" id="UP000054302">
    <property type="component" value="Unassembled WGS sequence"/>
</dbReference>
<proteinExistence type="predicted"/>
<dbReference type="GeneID" id="27326143"/>
<dbReference type="HOGENOM" id="CLU_057546_1_3_1"/>
<evidence type="ECO:0008006" key="3">
    <source>
        <dbReference type="Google" id="ProtNLM"/>
    </source>
</evidence>
<sequence>MVLVFARTYFILTIDMAASRDQHATKDLEVFRPLLETPIEQDIDPNALHIATNTLPFISIPGVFNFRDLGHHPRLKQGLLYRSGTLFTVEPAGINMLINDLNVRTVFDFRSSGERKAFAFPELENDKGSIAVHWEPSDTPAETNISDFVDLETESHLWHGGARGFSKMYLDTLEVHKASFRAVLQHVLLRPHEPIVFNCTAGKDRTGVMAALVLTLADVPDHEIAADYALSRIGIESRKEFLTGIIRMWKPDWTSETAGMRGFSNVRPEYMAQFLHDARIKYADIRGEGNWAAQYAHHDLGFELHDVDTIRANMQPSQVE</sequence>
<dbReference type="SUPFAM" id="SSF52799">
    <property type="entry name" value="(Phosphotyrosine protein) phosphatases II"/>
    <property type="match status" value="1"/>
</dbReference>
<dbReference type="InterPro" id="IPR026893">
    <property type="entry name" value="Tyr/Ser_Pase_IphP-type"/>
</dbReference>
<name>A0A0D1Z1I7_EXOME</name>
<dbReference type="GO" id="GO:0004721">
    <property type="term" value="F:phosphoprotein phosphatase activity"/>
    <property type="evidence" value="ECO:0007669"/>
    <property type="project" value="InterPro"/>
</dbReference>
<organism evidence="1 2">
    <name type="scientific">Exophiala mesophila</name>
    <name type="common">Black yeast-like fungus</name>
    <dbReference type="NCBI Taxonomy" id="212818"/>
    <lineage>
        <taxon>Eukaryota</taxon>
        <taxon>Fungi</taxon>
        <taxon>Dikarya</taxon>
        <taxon>Ascomycota</taxon>
        <taxon>Pezizomycotina</taxon>
        <taxon>Eurotiomycetes</taxon>
        <taxon>Chaetothyriomycetidae</taxon>
        <taxon>Chaetothyriales</taxon>
        <taxon>Herpotrichiellaceae</taxon>
        <taxon>Exophiala</taxon>
    </lineage>
</organism>
<dbReference type="InterPro" id="IPR029021">
    <property type="entry name" value="Prot-tyrosine_phosphatase-like"/>
</dbReference>
<dbReference type="VEuPathDB" id="FungiDB:PV10_08298"/>
<protein>
    <recommendedName>
        <fullName evidence="3">Tyrosine specific protein phosphatases domain-containing protein</fullName>
    </recommendedName>
</protein>
<evidence type="ECO:0000313" key="2">
    <source>
        <dbReference type="Proteomes" id="UP000054302"/>
    </source>
</evidence>
<accession>A0A0D1Z1I7</accession>
<dbReference type="Pfam" id="PF13350">
    <property type="entry name" value="Y_phosphatase3"/>
    <property type="match status" value="1"/>
</dbReference>